<dbReference type="AlphaFoldDB" id="A0A0G0VIG3"/>
<gene>
    <name evidence="1" type="ORF">UU14_C0019G0010</name>
</gene>
<accession>A0A0G0VIG3</accession>
<dbReference type="Proteomes" id="UP000034664">
    <property type="component" value="Unassembled WGS sequence"/>
</dbReference>
<dbReference type="EMBL" id="LBZM01000019">
    <property type="protein sequence ID" value="KKR71765.1"/>
    <property type="molecule type" value="Genomic_DNA"/>
</dbReference>
<comment type="caution">
    <text evidence="1">The sequence shown here is derived from an EMBL/GenBank/DDBJ whole genome shotgun (WGS) entry which is preliminary data.</text>
</comment>
<proteinExistence type="predicted"/>
<protein>
    <submittedName>
        <fullName evidence="1">Uncharacterized protein</fullName>
    </submittedName>
</protein>
<reference evidence="1 2" key="1">
    <citation type="journal article" date="2015" name="Nature">
        <title>rRNA introns, odd ribosomes, and small enigmatic genomes across a large radiation of phyla.</title>
        <authorList>
            <person name="Brown C.T."/>
            <person name="Hug L.A."/>
            <person name="Thomas B.C."/>
            <person name="Sharon I."/>
            <person name="Castelle C.J."/>
            <person name="Singh A."/>
            <person name="Wilkins M.J."/>
            <person name="Williams K.H."/>
            <person name="Banfield J.F."/>
        </authorList>
    </citation>
    <scope>NUCLEOTIDE SEQUENCE [LARGE SCALE GENOMIC DNA]</scope>
</reference>
<sequence length="320" mass="36600">MNDVTSFFPPVKTTPPEKASAIFKISVIDGTPFVNETLEHRHINQADLVPRYELNFPNGTIWLSDLYYLIDNRIAVIGYIQIGDDNPVIRSFYRSKSQGVWRFLHDYTLKNGAFDWQAKGLEHGHITACLALQKAFEFIEEDNIPKYIEYHELIFAGTARERIGNEQYVGTSGKPEALKGNFYPGPGDRLAPDEIYFNDESEAPDFKHHIASWSKKSDTYGTIYVDIIASHNGQFYYMFCRDPKKRAWIAMVENTAGNLTSTGINKPWILAGDLVTPAYEYEALSNNYGDTNDRKGPYVDMFNNYLSKIKVIQEYLLRSV</sequence>
<organism evidence="1 2">
    <name type="scientific">Candidatus Roizmanbacteria bacterium GW2011_GWB1_40_7</name>
    <dbReference type="NCBI Taxonomy" id="1618482"/>
    <lineage>
        <taxon>Bacteria</taxon>
        <taxon>Candidatus Roizmaniibacteriota</taxon>
    </lineage>
</organism>
<name>A0A0G0VIG3_9BACT</name>
<evidence type="ECO:0000313" key="1">
    <source>
        <dbReference type="EMBL" id="KKR71765.1"/>
    </source>
</evidence>
<evidence type="ECO:0000313" key="2">
    <source>
        <dbReference type="Proteomes" id="UP000034664"/>
    </source>
</evidence>